<keyword evidence="2" id="KW-1185">Reference proteome</keyword>
<accession>A0ABY4GD10</accession>
<evidence type="ECO:0000313" key="2">
    <source>
        <dbReference type="Proteomes" id="UP000830401"/>
    </source>
</evidence>
<dbReference type="RefSeq" id="WP_245126304.1">
    <property type="nucleotide sequence ID" value="NZ_CP095063.1"/>
</dbReference>
<name>A0ABY4GD10_9BACT</name>
<sequence length="115" mass="13665">MAEQDEKTRKKQLEQLLWSPYDDNHLKQFDFEDGCVYMVYTVKDNPETNTASDVIRLVGTYPIKSESGSIHWENVWQDFPVTDPSDAAMMLLVFNQEYAHKWREERKEQSNQPNY</sequence>
<protein>
    <recommendedName>
        <fullName evidence="3">DUF551 domain-containing protein</fullName>
    </recommendedName>
</protein>
<keyword evidence="1" id="KW-0614">Plasmid</keyword>
<organism evidence="1 2">
    <name type="scientific">Hymenobacter volaticus</name>
    <dbReference type="NCBI Taxonomy" id="2932254"/>
    <lineage>
        <taxon>Bacteria</taxon>
        <taxon>Pseudomonadati</taxon>
        <taxon>Bacteroidota</taxon>
        <taxon>Cytophagia</taxon>
        <taxon>Cytophagales</taxon>
        <taxon>Hymenobacteraceae</taxon>
        <taxon>Hymenobacter</taxon>
    </lineage>
</organism>
<dbReference type="EMBL" id="CP095063">
    <property type="protein sequence ID" value="UOQ68774.1"/>
    <property type="molecule type" value="Genomic_DNA"/>
</dbReference>
<evidence type="ECO:0008006" key="3">
    <source>
        <dbReference type="Google" id="ProtNLM"/>
    </source>
</evidence>
<reference evidence="1" key="1">
    <citation type="submission" date="2022-04" db="EMBL/GenBank/DDBJ databases">
        <title>Hymenobacter sp. isolated from the air.</title>
        <authorList>
            <person name="Won M."/>
            <person name="Lee C.-M."/>
            <person name="Woen H.-Y."/>
            <person name="Kwon S.-W."/>
        </authorList>
    </citation>
    <scope>NUCLEOTIDE SEQUENCE</scope>
    <source>
        <strain evidence="1">5420S-77</strain>
        <plasmid evidence="1">unnamed2</plasmid>
    </source>
</reference>
<gene>
    <name evidence="1" type="ORF">MUN86_25160</name>
</gene>
<evidence type="ECO:0000313" key="1">
    <source>
        <dbReference type="EMBL" id="UOQ68774.1"/>
    </source>
</evidence>
<proteinExistence type="predicted"/>
<geneLocation type="plasmid" evidence="1 2">
    <name>unnamed2</name>
</geneLocation>
<dbReference type="Proteomes" id="UP000830401">
    <property type="component" value="Plasmid unnamed2"/>
</dbReference>